<dbReference type="AlphaFoldDB" id="A0A7R9J6R2"/>
<dbReference type="EMBL" id="OE181735">
    <property type="protein sequence ID" value="CAD7573621.1"/>
    <property type="molecule type" value="Genomic_DNA"/>
</dbReference>
<feature type="region of interest" description="Disordered" evidence="1">
    <location>
        <begin position="123"/>
        <end position="150"/>
    </location>
</feature>
<sequence>MRRRKRDKLLRKRKHGILQVGILSPASPSHENQIRRETDTLVHVPTIQGHKDIKARCTHPFFQRTVLRDWSCVCDTVAALWVTAGQYVRKMDVRYRNVTGGRSVFPTLPLVEHPVQCVTPWGKEEDYVPNPTPNSAQHQPGVTTSKAPLQEPSLTHLPTAGMIMMATCLEECLFSLKINLLTGTCPGGELEGAVAGVKGPIVDVLDEKRHLHFSCGGVVLHRTCELVVGAEQIISEPGSGIGKVIFRGSVPAFVWKVENHFGKTTLNKPNRDSNLDLPIIDSLICKISTLAHATTKYSNIDENYKTMVLTLCLHHFIHFINNVLQFMPLRSREADACKCDLECREKRDRLCSACRRCFGGELPDGLQVLREHIGRVDGALSEWIDIEQDVRQSYAMSPCMRDTYEDPVHVQIDNVNVLSRLWNGPKSVPGRGCGAMFEIMVEAADFQGMNTVKQHRLINENADEIVSFAPSRLQPAMRPGQKQAKQSCEKQGHHYDTQSCRGVLMDEVSGYLIDQLSGQWPEFQATDSEVHGLISGAYKMYLLSSGSKMGSNSASC</sequence>
<dbReference type="InterPro" id="IPR036065">
    <property type="entry name" value="BolA-like_sf"/>
</dbReference>
<feature type="compositionally biased region" description="Polar residues" evidence="1">
    <location>
        <begin position="133"/>
        <end position="147"/>
    </location>
</feature>
<gene>
    <name evidence="2" type="ORF">TCMB3V08_LOCUS6255</name>
</gene>
<evidence type="ECO:0000256" key="1">
    <source>
        <dbReference type="SAM" id="MobiDB-lite"/>
    </source>
</evidence>
<name>A0A7R9J6R2_TIMCA</name>
<dbReference type="Gene3D" id="3.30.300.90">
    <property type="entry name" value="BolA-like"/>
    <property type="match status" value="1"/>
</dbReference>
<organism evidence="2">
    <name type="scientific">Timema californicum</name>
    <name type="common">California timema</name>
    <name type="synonym">Walking stick</name>
    <dbReference type="NCBI Taxonomy" id="61474"/>
    <lineage>
        <taxon>Eukaryota</taxon>
        <taxon>Metazoa</taxon>
        <taxon>Ecdysozoa</taxon>
        <taxon>Arthropoda</taxon>
        <taxon>Hexapoda</taxon>
        <taxon>Insecta</taxon>
        <taxon>Pterygota</taxon>
        <taxon>Neoptera</taxon>
        <taxon>Polyneoptera</taxon>
        <taxon>Phasmatodea</taxon>
        <taxon>Timematodea</taxon>
        <taxon>Timematoidea</taxon>
        <taxon>Timematidae</taxon>
        <taxon>Timema</taxon>
    </lineage>
</organism>
<proteinExistence type="predicted"/>
<dbReference type="SUPFAM" id="SSF82657">
    <property type="entry name" value="BolA-like"/>
    <property type="match status" value="1"/>
</dbReference>
<protein>
    <submittedName>
        <fullName evidence="2">(California timema) hypothetical protein</fullName>
    </submittedName>
</protein>
<accession>A0A7R9J6R2</accession>
<reference evidence="2" key="1">
    <citation type="submission" date="2020-11" db="EMBL/GenBank/DDBJ databases">
        <authorList>
            <person name="Tran Van P."/>
        </authorList>
    </citation>
    <scope>NUCLEOTIDE SEQUENCE</scope>
</reference>
<evidence type="ECO:0000313" key="2">
    <source>
        <dbReference type="EMBL" id="CAD7573621.1"/>
    </source>
</evidence>